<dbReference type="InterPro" id="IPR055438">
    <property type="entry name" value="AstE_AspA_cat"/>
</dbReference>
<evidence type="ECO:0000256" key="2">
    <source>
        <dbReference type="ARBA" id="ARBA00022723"/>
    </source>
</evidence>
<feature type="binding site" evidence="5">
    <location>
        <position position="148"/>
    </location>
    <ligand>
        <name>Zn(2+)</name>
        <dbReference type="ChEBI" id="CHEBI:29105"/>
    </ligand>
</feature>
<comment type="function">
    <text evidence="5">Transforms N(2)-succinylglutamate into succinate and glutamate.</text>
</comment>
<protein>
    <recommendedName>
        <fullName evidence="5">Succinylglutamate desuccinylase</fullName>
        <ecNumber evidence="5">3.5.1.96</ecNumber>
    </recommendedName>
</protein>
<feature type="domain" description="Succinylglutamate desuccinylase/Aspartoacylase catalytic" evidence="7">
    <location>
        <begin position="50"/>
        <end position="228"/>
    </location>
</feature>
<proteinExistence type="inferred from homology"/>
<dbReference type="RefSeq" id="WP_259036036.1">
    <property type="nucleotide sequence ID" value="NZ_JAJISC010000004.1"/>
</dbReference>
<evidence type="ECO:0000313" key="8">
    <source>
        <dbReference type="EMBL" id="MCS2609522.1"/>
    </source>
</evidence>
<dbReference type="SUPFAM" id="SSF53187">
    <property type="entry name" value="Zn-dependent exopeptidases"/>
    <property type="match status" value="1"/>
</dbReference>
<accession>A0ABT2ED73</accession>
<evidence type="ECO:0000256" key="3">
    <source>
        <dbReference type="ARBA" id="ARBA00022801"/>
    </source>
</evidence>
<comment type="pathway">
    <text evidence="5">Amino-acid degradation; L-arginine degradation via AST pathway; L-glutamate and succinate from L-arginine: step 5/5.</text>
</comment>
<dbReference type="Pfam" id="PF24827">
    <property type="entry name" value="AstE_AspA_cat"/>
    <property type="match status" value="1"/>
</dbReference>
<keyword evidence="1 5" id="KW-0056">Arginine metabolism</keyword>
<comment type="cofactor">
    <cofactor evidence="5">
        <name>Zn(2+)</name>
        <dbReference type="ChEBI" id="CHEBI:29105"/>
    </cofactor>
    <text evidence="5">Binds 1 zinc ion per subunit.</text>
</comment>
<dbReference type="Proteomes" id="UP001165542">
    <property type="component" value="Unassembled WGS sequence"/>
</dbReference>
<feature type="binding site" evidence="5">
    <location>
        <position position="56"/>
    </location>
    <ligand>
        <name>Zn(2+)</name>
        <dbReference type="ChEBI" id="CHEBI:29105"/>
    </ligand>
</feature>
<evidence type="ECO:0000313" key="9">
    <source>
        <dbReference type="Proteomes" id="UP001165542"/>
    </source>
</evidence>
<evidence type="ECO:0000256" key="4">
    <source>
        <dbReference type="ARBA" id="ARBA00022833"/>
    </source>
</evidence>
<feature type="binding site" evidence="5">
    <location>
        <position position="59"/>
    </location>
    <ligand>
        <name>Zn(2+)</name>
        <dbReference type="ChEBI" id="CHEBI:29105"/>
    </ligand>
</feature>
<dbReference type="Gene3D" id="3.40.630.10">
    <property type="entry name" value="Zn peptidases"/>
    <property type="match status" value="1"/>
</dbReference>
<dbReference type="GO" id="GO:0009017">
    <property type="term" value="F:succinylglutamate desuccinylase activity"/>
    <property type="evidence" value="ECO:0007669"/>
    <property type="project" value="UniProtKB-EC"/>
</dbReference>
<dbReference type="NCBIfam" id="NF003706">
    <property type="entry name" value="PRK05324.1"/>
    <property type="match status" value="1"/>
</dbReference>
<name>A0ABT2ED73_9GAMM</name>
<evidence type="ECO:0000256" key="1">
    <source>
        <dbReference type="ARBA" id="ARBA00022503"/>
    </source>
</evidence>
<evidence type="ECO:0000256" key="5">
    <source>
        <dbReference type="HAMAP-Rule" id="MF_00767"/>
    </source>
</evidence>
<gene>
    <name evidence="5" type="primary">astE</name>
    <name evidence="8" type="ORF">LLY24_09365</name>
</gene>
<comment type="catalytic activity">
    <reaction evidence="5">
        <text>N-succinyl-L-glutamate + H2O = L-glutamate + succinate</text>
        <dbReference type="Rhea" id="RHEA:15169"/>
        <dbReference type="ChEBI" id="CHEBI:15377"/>
        <dbReference type="ChEBI" id="CHEBI:29985"/>
        <dbReference type="ChEBI" id="CHEBI:30031"/>
        <dbReference type="ChEBI" id="CHEBI:58763"/>
        <dbReference type="EC" id="3.5.1.96"/>
    </reaction>
</comment>
<comment type="caution">
    <text evidence="8">The sequence shown here is derived from an EMBL/GenBank/DDBJ whole genome shotgun (WGS) entry which is preliminary data.</text>
</comment>
<organism evidence="8 9">
    <name type="scientific">Halomonas dongshanensis</name>
    <dbReference type="NCBI Taxonomy" id="2890835"/>
    <lineage>
        <taxon>Bacteria</taxon>
        <taxon>Pseudomonadati</taxon>
        <taxon>Pseudomonadota</taxon>
        <taxon>Gammaproteobacteria</taxon>
        <taxon>Oceanospirillales</taxon>
        <taxon>Halomonadaceae</taxon>
        <taxon>Halomonas</taxon>
    </lineage>
</organism>
<reference evidence="8" key="1">
    <citation type="submission" date="2021-11" db="EMBL/GenBank/DDBJ databases">
        <title>Halomonas sp., isolated from a coastal aquaculture zone in Dongshan Bay.</title>
        <authorList>
            <person name="Lin W."/>
        </authorList>
    </citation>
    <scope>NUCLEOTIDE SEQUENCE</scope>
    <source>
        <strain evidence="8">Yzlin-01</strain>
    </source>
</reference>
<dbReference type="PANTHER" id="PTHR15162">
    <property type="entry name" value="ASPARTOACYLASE"/>
    <property type="match status" value="1"/>
</dbReference>
<feature type="domain" description="AstE/AspA barrel-sandwich hybrid" evidence="6">
    <location>
        <begin position="249"/>
        <end position="323"/>
    </location>
</feature>
<keyword evidence="3 5" id="KW-0378">Hydrolase</keyword>
<keyword evidence="4 5" id="KW-0862">Zinc</keyword>
<dbReference type="Pfam" id="PF04952">
    <property type="entry name" value="AstE_AspA_hybrid"/>
    <property type="match status" value="1"/>
</dbReference>
<dbReference type="EMBL" id="JAJISC010000004">
    <property type="protein sequence ID" value="MCS2609522.1"/>
    <property type="molecule type" value="Genomic_DNA"/>
</dbReference>
<dbReference type="InterPro" id="IPR007036">
    <property type="entry name" value="Aste_AspA_hybrid_dom"/>
</dbReference>
<keyword evidence="9" id="KW-1185">Reference proteome</keyword>
<evidence type="ECO:0000259" key="7">
    <source>
        <dbReference type="Pfam" id="PF24827"/>
    </source>
</evidence>
<dbReference type="EC" id="3.5.1.96" evidence="5"/>
<keyword evidence="2 5" id="KW-0479">Metal-binding</keyword>
<feature type="active site" evidence="5">
    <location>
        <position position="211"/>
    </location>
</feature>
<dbReference type="InterPro" id="IPR050178">
    <property type="entry name" value="AspA/AstE_fam"/>
</dbReference>
<dbReference type="PANTHER" id="PTHR15162:SF7">
    <property type="entry name" value="SUCCINYLGLUTAMATE DESUCCINYLASE"/>
    <property type="match status" value="1"/>
</dbReference>
<comment type="similarity">
    <text evidence="5">Belongs to the AspA/AstE family. Succinylglutamate desuccinylase subfamily.</text>
</comment>
<dbReference type="InterPro" id="IPR016681">
    <property type="entry name" value="SuccinylGlu_desuccinylase"/>
</dbReference>
<evidence type="ECO:0000259" key="6">
    <source>
        <dbReference type="Pfam" id="PF04952"/>
    </source>
</evidence>
<sequence length="326" mass="35875">MLDSWLDWALDDHPPTQTSGSLSGGTYQLLAPGVMALTPAHIAPAAHACIFSAAIHGNETAPVEILGAWLAELESGHRTLNAPVLVILGNLPALKQQTRFVSTNLNRLFDRQMQAEGAEPDRARELMAIVDAFYARHSALPKLHYDLHTAIRESRYPRFVVEPFAATPTEDAQWQWLAGAGMQAVLHQHRPSATFSRYSKHYHGAQAFTFELGRVAAFGQNDLAPLAPMQRLLGELSEGKRPTAGDASALAFFRVECELMRESDDFRFFFADDVANFTRFEPGAPIAYDASTGETLVGETPWHVVFPNARVERGARAALLAVEVDR</sequence>
<dbReference type="HAMAP" id="MF_00767">
    <property type="entry name" value="Arg_catab_AstE"/>
    <property type="match status" value="1"/>
</dbReference>